<reference evidence="2 3" key="1">
    <citation type="submission" date="2020-03" db="EMBL/GenBank/DDBJ databases">
        <title>Roseomonas selenitidurans sp. nov. isolated from soil.</title>
        <authorList>
            <person name="Liu H."/>
        </authorList>
    </citation>
    <scope>NUCLEOTIDE SEQUENCE [LARGE SCALE GENOMIC DNA]</scope>
    <source>
        <strain evidence="2 3">JCM 15073</strain>
    </source>
</reference>
<gene>
    <name evidence="2" type="primary">ppsR</name>
    <name evidence="2" type="ORF">HB662_07530</name>
</gene>
<evidence type="ECO:0000313" key="2">
    <source>
        <dbReference type="EMBL" id="NKE44624.1"/>
    </source>
</evidence>
<organism evidence="2 3">
    <name type="scientific">Falsiroseomonas frigidaquae</name>
    <dbReference type="NCBI Taxonomy" id="487318"/>
    <lineage>
        <taxon>Bacteria</taxon>
        <taxon>Pseudomonadati</taxon>
        <taxon>Pseudomonadota</taxon>
        <taxon>Alphaproteobacteria</taxon>
        <taxon>Acetobacterales</taxon>
        <taxon>Roseomonadaceae</taxon>
        <taxon>Falsiroseomonas</taxon>
    </lineage>
</organism>
<dbReference type="SUPFAM" id="SSF55785">
    <property type="entry name" value="PYP-like sensor domain (PAS domain)"/>
    <property type="match status" value="2"/>
</dbReference>
<protein>
    <submittedName>
        <fullName evidence="2">Transcriptional regulator PpsR</fullName>
    </submittedName>
</protein>
<dbReference type="CDD" id="cd00130">
    <property type="entry name" value="PAS"/>
    <property type="match status" value="2"/>
</dbReference>
<dbReference type="PANTHER" id="PTHR44757">
    <property type="entry name" value="DIGUANYLATE CYCLASE DGCP"/>
    <property type="match status" value="1"/>
</dbReference>
<dbReference type="InterPro" id="IPR000014">
    <property type="entry name" value="PAS"/>
</dbReference>
<dbReference type="PRINTS" id="PR01590">
    <property type="entry name" value="HTHFIS"/>
</dbReference>
<evidence type="ECO:0000313" key="3">
    <source>
        <dbReference type="Proteomes" id="UP000765160"/>
    </source>
</evidence>
<dbReference type="Gene3D" id="3.30.450.20">
    <property type="entry name" value="PAS domain"/>
    <property type="match status" value="3"/>
</dbReference>
<dbReference type="Gene3D" id="1.20.5.430">
    <property type="match status" value="1"/>
</dbReference>
<proteinExistence type="predicted"/>
<dbReference type="NCBIfam" id="TIGR02040">
    <property type="entry name" value="PpsR-CrtJ"/>
    <property type="match status" value="1"/>
</dbReference>
<dbReference type="Proteomes" id="UP000765160">
    <property type="component" value="Unassembled WGS sequence"/>
</dbReference>
<dbReference type="Pfam" id="PF13188">
    <property type="entry name" value="PAS_8"/>
    <property type="match status" value="1"/>
</dbReference>
<dbReference type="PANTHER" id="PTHR44757:SF2">
    <property type="entry name" value="BIOFILM ARCHITECTURE MAINTENANCE PROTEIN MBAA"/>
    <property type="match status" value="1"/>
</dbReference>
<dbReference type="InterPro" id="IPR011785">
    <property type="entry name" value="Tscrpt_reg_PpsR-CrtJ"/>
</dbReference>
<dbReference type="InterPro" id="IPR002197">
    <property type="entry name" value="HTH_Fis"/>
</dbReference>
<dbReference type="Pfam" id="PF02954">
    <property type="entry name" value="HTH_8"/>
    <property type="match status" value="1"/>
</dbReference>
<dbReference type="InterPro" id="IPR052155">
    <property type="entry name" value="Biofilm_reg_signaling"/>
</dbReference>
<name>A0ABX1EX36_9PROT</name>
<sequence>MKSFATPRISLGPLDADAAAGLIAAAADVSLVLDQAGIIRDLAFSHEDLAREFDGPDSWLGRAWSETVAKDSRAKVEAMLARDPLKDPARDTARWRHINQLTTRGASIPLLCSVAPLGQAGRHVVFGRDLRPLSQLQQRMVEVQQSMERDYSRLRQAETRYRLLFQMAMDPVLILDADQQRIMEANPAAQRLFGRNARRTPSRTLAEVFEPGDRLAVQTLLANVRSAGRADDVTAHLAESGEAVVVSASTFRQEAGLLFLVRLSAPAQGGAALPDSQAKMLKVVQVAPDGFVVTDASAQVLTANAAFLDMAQLTQEDQARGEPLDRWIGRQGVELEVLLTNLRNRGAVRLYATTLHGALGGQVEVEISAVSVMNGGQACFGFQIRDIGARSRPAARAADGATRSVEQLTELIGRVPLKDLVREATDAIERLCIEAALELTGDNRASAAEMLGLSRQSLYVKLRRYGLGDLDEQQG</sequence>
<feature type="domain" description="PAS" evidence="1">
    <location>
        <begin position="157"/>
        <end position="228"/>
    </location>
</feature>
<comment type="caution">
    <text evidence="2">The sequence shown here is derived from an EMBL/GenBank/DDBJ whole genome shotgun (WGS) entry which is preliminary data.</text>
</comment>
<dbReference type="Gene3D" id="1.10.10.60">
    <property type="entry name" value="Homeodomain-like"/>
    <property type="match status" value="1"/>
</dbReference>
<dbReference type="Pfam" id="PF00989">
    <property type="entry name" value="PAS"/>
    <property type="match status" value="1"/>
</dbReference>
<dbReference type="NCBIfam" id="TIGR00229">
    <property type="entry name" value="sensory_box"/>
    <property type="match status" value="1"/>
</dbReference>
<dbReference type="InterPro" id="IPR035965">
    <property type="entry name" value="PAS-like_dom_sf"/>
</dbReference>
<dbReference type="EMBL" id="JAAVTX010000002">
    <property type="protein sequence ID" value="NKE44624.1"/>
    <property type="molecule type" value="Genomic_DNA"/>
</dbReference>
<dbReference type="InterPro" id="IPR009057">
    <property type="entry name" value="Homeodomain-like_sf"/>
</dbReference>
<keyword evidence="3" id="KW-1185">Reference proteome</keyword>
<dbReference type="RefSeq" id="WP_168048779.1">
    <property type="nucleotide sequence ID" value="NZ_JAATJR010000002.1"/>
</dbReference>
<evidence type="ECO:0000259" key="1">
    <source>
        <dbReference type="PROSITE" id="PS50112"/>
    </source>
</evidence>
<dbReference type="SMART" id="SM00091">
    <property type="entry name" value="PAS"/>
    <property type="match status" value="2"/>
</dbReference>
<accession>A0ABX1EX36</accession>
<dbReference type="InterPro" id="IPR013767">
    <property type="entry name" value="PAS_fold"/>
</dbReference>
<dbReference type="PROSITE" id="PS50112">
    <property type="entry name" value="PAS"/>
    <property type="match status" value="1"/>
</dbReference>
<dbReference type="SUPFAM" id="SSF46689">
    <property type="entry name" value="Homeodomain-like"/>
    <property type="match status" value="1"/>
</dbReference>